<feature type="domain" description="Cadherin" evidence="14">
    <location>
        <begin position="24"/>
        <end position="131"/>
    </location>
</feature>
<evidence type="ECO:0000313" key="15">
    <source>
        <dbReference type="Proteomes" id="UP000515154"/>
    </source>
</evidence>
<dbReference type="FunFam" id="2.60.40.60:FF:000020">
    <property type="entry name" value="Dachsous cadherin-related 1b"/>
    <property type="match status" value="1"/>
</dbReference>
<feature type="domain" description="Cadherin" evidence="14">
    <location>
        <begin position="132"/>
        <end position="243"/>
    </location>
</feature>
<dbReference type="CDD" id="cd11304">
    <property type="entry name" value="Cadherin_repeat"/>
    <property type="match status" value="6"/>
</dbReference>
<keyword evidence="7" id="KW-0130">Cell adhesion</keyword>
<evidence type="ECO:0000256" key="12">
    <source>
        <dbReference type="SAM" id="Phobius"/>
    </source>
</evidence>
<evidence type="ECO:0000256" key="10">
    <source>
        <dbReference type="ARBA" id="ARBA00023180"/>
    </source>
</evidence>
<dbReference type="GO" id="GO:0007156">
    <property type="term" value="P:homophilic cell adhesion via plasma membrane adhesion molecules"/>
    <property type="evidence" value="ECO:0007669"/>
    <property type="project" value="InterPro"/>
</dbReference>
<keyword evidence="6 11" id="KW-0106">Calcium</keyword>
<evidence type="ECO:0000256" key="3">
    <source>
        <dbReference type="ARBA" id="ARBA00022692"/>
    </source>
</evidence>
<evidence type="ECO:0000313" key="16">
    <source>
        <dbReference type="RefSeq" id="XP_029645512.1"/>
    </source>
</evidence>
<evidence type="ECO:0000256" key="4">
    <source>
        <dbReference type="ARBA" id="ARBA00022729"/>
    </source>
</evidence>
<evidence type="ECO:0000256" key="6">
    <source>
        <dbReference type="ARBA" id="ARBA00022837"/>
    </source>
</evidence>
<evidence type="ECO:0000256" key="5">
    <source>
        <dbReference type="ARBA" id="ARBA00022737"/>
    </source>
</evidence>
<feature type="signal peptide" evidence="13">
    <location>
        <begin position="1"/>
        <end position="17"/>
    </location>
</feature>
<evidence type="ECO:0000313" key="17">
    <source>
        <dbReference type="RefSeq" id="XP_036364495.1"/>
    </source>
</evidence>
<comment type="subcellular location">
    <subcellularLocation>
        <location evidence="1">Cell membrane</location>
        <topology evidence="1">Single-pass type I membrane protein</topology>
    </subcellularLocation>
</comment>
<dbReference type="PROSITE" id="PS00232">
    <property type="entry name" value="CADHERIN_1"/>
    <property type="match status" value="2"/>
</dbReference>
<dbReference type="PANTHER" id="PTHR24028:SF146">
    <property type="entry name" value="CADHERIN 96CB, ISOFORM D-RELATED"/>
    <property type="match status" value="1"/>
</dbReference>
<dbReference type="SUPFAM" id="SSF49313">
    <property type="entry name" value="Cadherin-like"/>
    <property type="match status" value="5"/>
</dbReference>
<feature type="chain" id="PRO_5045019749" evidence="13">
    <location>
        <begin position="18"/>
        <end position="939"/>
    </location>
</feature>
<keyword evidence="15" id="KW-1185">Reference proteome</keyword>
<gene>
    <name evidence="16 17" type="primary">LOC115219480</name>
</gene>
<dbReference type="GO" id="GO:0005509">
    <property type="term" value="F:calcium ion binding"/>
    <property type="evidence" value="ECO:0007669"/>
    <property type="project" value="UniProtKB-UniRule"/>
</dbReference>
<dbReference type="SMART" id="SM00112">
    <property type="entry name" value="CA"/>
    <property type="match status" value="6"/>
</dbReference>
<proteinExistence type="predicted"/>
<evidence type="ECO:0000256" key="1">
    <source>
        <dbReference type="ARBA" id="ARBA00004251"/>
    </source>
</evidence>
<feature type="domain" description="Cadherin" evidence="14">
    <location>
        <begin position="358"/>
        <end position="461"/>
    </location>
</feature>
<dbReference type="InterPro" id="IPR002126">
    <property type="entry name" value="Cadherin-like_dom"/>
</dbReference>
<dbReference type="FunFam" id="2.60.40.60:FF:000007">
    <property type="entry name" value="Protocadherin alpha 2"/>
    <property type="match status" value="1"/>
</dbReference>
<organism evidence="15 16">
    <name type="scientific">Octopus sinensis</name>
    <name type="common">East Asian common octopus</name>
    <dbReference type="NCBI Taxonomy" id="2607531"/>
    <lineage>
        <taxon>Eukaryota</taxon>
        <taxon>Metazoa</taxon>
        <taxon>Spiralia</taxon>
        <taxon>Lophotrochozoa</taxon>
        <taxon>Mollusca</taxon>
        <taxon>Cephalopoda</taxon>
        <taxon>Coleoidea</taxon>
        <taxon>Octopodiformes</taxon>
        <taxon>Octopoda</taxon>
        <taxon>Incirrata</taxon>
        <taxon>Octopodidae</taxon>
        <taxon>Octopus</taxon>
    </lineage>
</organism>
<keyword evidence="10" id="KW-0325">Glycoprotein</keyword>
<keyword evidence="8 12" id="KW-1133">Transmembrane helix</keyword>
<evidence type="ECO:0000256" key="11">
    <source>
        <dbReference type="PROSITE-ProRule" id="PRU00043"/>
    </source>
</evidence>
<keyword evidence="5" id="KW-0677">Repeat</keyword>
<feature type="domain" description="Cadherin" evidence="14">
    <location>
        <begin position="244"/>
        <end position="351"/>
    </location>
</feature>
<dbReference type="InterPro" id="IPR020894">
    <property type="entry name" value="Cadherin_CS"/>
</dbReference>
<accession>A0A6P7T5F7</accession>
<dbReference type="PRINTS" id="PR00205">
    <property type="entry name" value="CADHERIN"/>
</dbReference>
<dbReference type="RefSeq" id="XP_029645512.1">
    <property type="nucleotide sequence ID" value="XM_029789652.2"/>
</dbReference>
<evidence type="ECO:0000259" key="14">
    <source>
        <dbReference type="PROSITE" id="PS50268"/>
    </source>
</evidence>
<feature type="domain" description="Cadherin" evidence="14">
    <location>
        <begin position="588"/>
        <end position="674"/>
    </location>
</feature>
<dbReference type="FunFam" id="2.60.40.60:FF:000092">
    <property type="entry name" value="Protocadherin 8"/>
    <property type="match status" value="1"/>
</dbReference>
<dbReference type="InterPro" id="IPR015919">
    <property type="entry name" value="Cadherin-like_sf"/>
</dbReference>
<keyword evidence="9 12" id="KW-0472">Membrane</keyword>
<dbReference type="FunFam" id="2.60.40.60:FF:000002">
    <property type="entry name" value="Protocadherin alpha 2"/>
    <property type="match status" value="1"/>
</dbReference>
<dbReference type="PANTHER" id="PTHR24028">
    <property type="entry name" value="CADHERIN-87A"/>
    <property type="match status" value="1"/>
</dbReference>
<evidence type="ECO:0000256" key="13">
    <source>
        <dbReference type="SAM" id="SignalP"/>
    </source>
</evidence>
<dbReference type="Pfam" id="PF00028">
    <property type="entry name" value="Cadherin"/>
    <property type="match status" value="5"/>
</dbReference>
<dbReference type="RefSeq" id="XP_036364495.1">
    <property type="nucleotide sequence ID" value="XM_036508602.1"/>
</dbReference>
<name>A0A6P7T5F7_9MOLL</name>
<feature type="transmembrane region" description="Helical" evidence="12">
    <location>
        <begin position="689"/>
        <end position="713"/>
    </location>
</feature>
<evidence type="ECO:0000256" key="2">
    <source>
        <dbReference type="ARBA" id="ARBA00022475"/>
    </source>
</evidence>
<dbReference type="KEGG" id="osn:115219480"/>
<dbReference type="FunFam" id="2.60.40.60:FF:000004">
    <property type="entry name" value="Protocadherin 1 gamma 2"/>
    <property type="match status" value="1"/>
</dbReference>
<dbReference type="Proteomes" id="UP000515154">
    <property type="component" value="Linkage group LG14"/>
</dbReference>
<evidence type="ECO:0000256" key="8">
    <source>
        <dbReference type="ARBA" id="ARBA00022989"/>
    </source>
</evidence>
<feature type="domain" description="Cadherin" evidence="14">
    <location>
        <begin position="462"/>
        <end position="566"/>
    </location>
</feature>
<evidence type="ECO:0000256" key="7">
    <source>
        <dbReference type="ARBA" id="ARBA00022889"/>
    </source>
</evidence>
<dbReference type="Gene3D" id="2.60.40.60">
    <property type="entry name" value="Cadherins"/>
    <property type="match status" value="6"/>
</dbReference>
<keyword evidence="2" id="KW-1003">Cell membrane</keyword>
<keyword evidence="3 12" id="KW-0812">Transmembrane</keyword>
<dbReference type="AlphaFoldDB" id="A0A6P7T5F7"/>
<dbReference type="GO" id="GO:0005886">
    <property type="term" value="C:plasma membrane"/>
    <property type="evidence" value="ECO:0007669"/>
    <property type="project" value="UniProtKB-SubCell"/>
</dbReference>
<dbReference type="PROSITE" id="PS50268">
    <property type="entry name" value="CADHERIN_2"/>
    <property type="match status" value="6"/>
</dbReference>
<reference evidence="16 17" key="1">
    <citation type="submission" date="2025-08" db="UniProtKB">
        <authorList>
            <consortium name="RefSeq"/>
        </authorList>
    </citation>
    <scope>IDENTIFICATION</scope>
</reference>
<sequence>MFAQICVFFALLHTSKCVDFTFYVKEGRRPNTFIGDVSMNMQLMDSVPATDISSTWFSLLQHDTASDHQLFNISRNGKLFTARTLDAESLCKYNTECYKTLDVAVQKKKTFLKILEIRVIIQDVNDHTPVFSVKQVDIEFSERDSKGSSISIPNAIDEDVGVLNSQITYQLKKHSNEPFMLSESKKVDGTAKLGIILEEKLNREVKDTYHVQVIAKDGGTPTKQSVLNVKIFVTDVNDNSPVFNQDIYNVSIKSSHQKNIPVVVVSAKDLDAGKNGRILYTFSSKSSDTSNIPFELNKHTGELFLHDSFTPVKKQTYKLFIEAKDEGIPPLSSTTMVVLTINDQMNIAPKIDVSFVSASSKNAAAISEETEIGSFVAFVKVTDNDIGPNGEVSCELHHDKFRLQSLGGKKYKLTIKSLVDRETERQIDITITCQDRGLPPLQTKTNVSIQVMDINDVKPQFSKDTFRFLIYENEKPNFPVGLINATDPDLDSGGQLSYSLFANNKNKLPFSITDFGFISTTQTLDRELQSVYRFKVLVKDNGTPSLNNTANIMVEVMDENDNAPYFIFPQVNPFRLDVHYHPRNKNNITVLRASDKDNQENAFLRYGILEGNDRQLFTINTYTGAVSFSRVIFQRDAGAYNIVFVVRDSGTPVLSATTTLSLTLSVSNKTATMLTALDTEPTDRIHINLVIIIVLAAVTVSVVMVISITICILRRNNERHTEFCAEIDPSNKILNESNQLKYFCEKLTPQSDPSIAIVDVGKSRSHMPIRPSEELPSRYETNHNRLEAPLGIPCQDTSEMTQQMSVKKTAGISGSLKDRKTAVNSPYRSSEMSMVSCADGRHGWSEGDTGYYEELPDVYSCKFQHLQNVDKNSFVQTLNYPSDIGSRHVYHPSIKKNLHSNEMGTHSINTTTQPWNLPMRNSFTSYTKPLPAVPKLPYS</sequence>
<keyword evidence="4 13" id="KW-0732">Signal</keyword>
<protein>
    <submittedName>
        <fullName evidence="16 17">Protocadherin beta-11 isoform X1</fullName>
    </submittedName>
</protein>
<dbReference type="InterPro" id="IPR050174">
    <property type="entry name" value="Protocadherin/Cadherin-CA"/>
</dbReference>
<evidence type="ECO:0000256" key="9">
    <source>
        <dbReference type="ARBA" id="ARBA00023136"/>
    </source>
</evidence>